<evidence type="ECO:0000313" key="7">
    <source>
        <dbReference type="Proteomes" id="UP000515977"/>
    </source>
</evidence>
<dbReference type="Pfam" id="PF12796">
    <property type="entry name" value="Ank_2"/>
    <property type="match status" value="4"/>
</dbReference>
<dbReference type="PROSITE" id="PS50088">
    <property type="entry name" value="ANK_REPEAT"/>
    <property type="match status" value="9"/>
</dbReference>
<keyword evidence="5" id="KW-0812">Transmembrane</keyword>
<accession>A0A7G9QXD6</accession>
<gene>
    <name evidence="6" type="ORF">H9L17_07795</name>
</gene>
<name>A0A7G9QXD6_9GAMM</name>
<keyword evidence="5" id="KW-1133">Transmembrane helix</keyword>
<evidence type="ECO:0000256" key="4">
    <source>
        <dbReference type="SAM" id="MobiDB-lite"/>
    </source>
</evidence>
<reference evidence="6 7" key="1">
    <citation type="submission" date="2020-08" db="EMBL/GenBank/DDBJ databases">
        <title>Genome sequence of Thermomonas brevis KACC 16975T.</title>
        <authorList>
            <person name="Hyun D.-W."/>
            <person name="Bae J.-W."/>
        </authorList>
    </citation>
    <scope>NUCLEOTIDE SEQUENCE [LARGE SCALE GENOMIC DNA]</scope>
    <source>
        <strain evidence="6 7">KACC 16975</strain>
    </source>
</reference>
<evidence type="ECO:0000256" key="3">
    <source>
        <dbReference type="PROSITE-ProRule" id="PRU00023"/>
    </source>
</evidence>
<keyword evidence="5" id="KW-0472">Membrane</keyword>
<feature type="repeat" description="ANK" evidence="3">
    <location>
        <begin position="353"/>
        <end position="385"/>
    </location>
</feature>
<dbReference type="Proteomes" id="UP000515977">
    <property type="component" value="Chromosome"/>
</dbReference>
<protein>
    <submittedName>
        <fullName evidence="6">Ankyrin repeat domain-containing protein</fullName>
    </submittedName>
</protein>
<feature type="transmembrane region" description="Helical" evidence="5">
    <location>
        <begin position="35"/>
        <end position="54"/>
    </location>
</feature>
<dbReference type="Pfam" id="PF13637">
    <property type="entry name" value="Ank_4"/>
    <property type="match status" value="1"/>
</dbReference>
<sequence length="1114" mass="114447">MPERTLSTGAPVAGTALLALGVLLAGACWLDGGAAVAGIAWLAQIPAALGMALLRGRSRRGLGADAGRLALLWGGGFVGAGVLLAWPLSRLLAAPSLGHALLLAGLAGVLLIALWWRWPDWHLLERSGGSAQARFAARQSLDQQSWRGLLMAALPAFLLLAGGVLLAWSGLLAGGARIVACAVYALVLPLAHLVLQSASGQPALHGLPVVEMDASDPADADDDILQAELATAPLPAATEASSAADLAGLNRQLYAAARNGRVERALALLGAGADPMAAPDADTRDRRSLPVLAAVLPDLRLLRALIERGVDVNRMQDGMTPLLAATRDSWHGRPEAVMTLLANGADPRSADADGNTPLHHAARSSDPGVAALLRDAGADIDALNAGGQSPLGSACACGNWRLARFLLERGAKPEPASGQPALLAAAGSEEDDAAGVQLLLRHKAKANTRDARGRSALHEAAAAGHAAICQALLDAGAEIDARDGEGRTPLLDAARTGASEALDVLLAAKADPLASDANGANALHLACAAESPAPELVQHLLALGIDPQARDAYGRSALDVASDAGRWPLVAVLDPSRALPASLAGDDAAPPERPPLLQLREALLDGADPRRLAALAAPLERSDFDHLLGDADVAAQPERMDWLLRHGANPELRAPGTSTPLDAALARGAAGMETARLLFAHGASPAGGGRLARYLAACLDAADDGQGEAFALDLLARGADPFGSGPGGEPPLLLAVRLHWPALLQRLIALGADPDACDGRGMSALHFAATLGRKDALTALLAAGASPDRRAADGQTPLGIALASGQRDLADWLDWRGWRLPRRPLAATDLPAAAVAGDRDAVRRLLDLGFPIDTTDGQGCTALLRAAGGGHRELVDDLLARGADPGLTANTGATALSAAVSMRHLEIVDRLLQAGCGLEQRLPGDVTVLMLAAALGLPELVSRLLQAGADLNAVDAQGLTPLHCAALYGFTARDRARLLALLDGLLLAGADPHRTAGNGTTPLLLLLGARAEPGTPSSEDVLLAALDLLLEEGVRLDARDPRGFGPLHLAALHGLQRTVQALLRAGADPDLRDNADRTPRDIALTRGYVDIAAELVPPAAPPPGGVSMARFLRE</sequence>
<keyword evidence="7" id="KW-1185">Reference proteome</keyword>
<dbReference type="PROSITE" id="PS50297">
    <property type="entry name" value="ANK_REP_REGION"/>
    <property type="match status" value="7"/>
</dbReference>
<keyword evidence="2 3" id="KW-0040">ANK repeat</keyword>
<evidence type="ECO:0000256" key="2">
    <source>
        <dbReference type="ARBA" id="ARBA00023043"/>
    </source>
</evidence>
<feature type="repeat" description="ANK" evidence="3">
    <location>
        <begin position="386"/>
        <end position="418"/>
    </location>
</feature>
<organism evidence="6 7">
    <name type="scientific">Thermomonas brevis</name>
    <dbReference type="NCBI Taxonomy" id="215691"/>
    <lineage>
        <taxon>Bacteria</taxon>
        <taxon>Pseudomonadati</taxon>
        <taxon>Pseudomonadota</taxon>
        <taxon>Gammaproteobacteria</taxon>
        <taxon>Lysobacterales</taxon>
        <taxon>Lysobacteraceae</taxon>
        <taxon>Thermomonas</taxon>
    </lineage>
</organism>
<evidence type="ECO:0000313" key="6">
    <source>
        <dbReference type="EMBL" id="QNN48011.1"/>
    </source>
</evidence>
<dbReference type="PANTHER" id="PTHR24198">
    <property type="entry name" value="ANKYRIN REPEAT AND PROTEIN KINASE DOMAIN-CONTAINING PROTEIN"/>
    <property type="match status" value="1"/>
</dbReference>
<dbReference type="PRINTS" id="PR01415">
    <property type="entry name" value="ANKYRIN"/>
</dbReference>
<feature type="transmembrane region" description="Helical" evidence="5">
    <location>
        <begin position="92"/>
        <end position="116"/>
    </location>
</feature>
<feature type="transmembrane region" description="Helical" evidence="5">
    <location>
        <begin position="148"/>
        <end position="168"/>
    </location>
</feature>
<dbReference type="SUPFAM" id="SSF48403">
    <property type="entry name" value="Ankyrin repeat"/>
    <property type="match status" value="3"/>
</dbReference>
<feature type="repeat" description="ANK" evidence="3">
    <location>
        <begin position="1042"/>
        <end position="1074"/>
    </location>
</feature>
<dbReference type="Pfam" id="PF00023">
    <property type="entry name" value="Ank"/>
    <property type="match status" value="2"/>
</dbReference>
<dbReference type="RefSeq" id="WP_187571754.1">
    <property type="nucleotide sequence ID" value="NZ_CP060711.1"/>
</dbReference>
<feature type="repeat" description="ANK" evidence="3">
    <location>
        <begin position="518"/>
        <end position="552"/>
    </location>
</feature>
<feature type="repeat" description="ANK" evidence="3">
    <location>
        <begin position="485"/>
        <end position="517"/>
    </location>
</feature>
<evidence type="ECO:0000256" key="5">
    <source>
        <dbReference type="SAM" id="Phobius"/>
    </source>
</evidence>
<feature type="repeat" description="ANK" evidence="3">
    <location>
        <begin position="858"/>
        <end position="890"/>
    </location>
</feature>
<proteinExistence type="predicted"/>
<dbReference type="KEGG" id="tbv:H9L17_07795"/>
<dbReference type="AlphaFoldDB" id="A0A7G9QXD6"/>
<evidence type="ECO:0000256" key="1">
    <source>
        <dbReference type="ARBA" id="ARBA00022737"/>
    </source>
</evidence>
<feature type="repeat" description="ANK" evidence="3">
    <location>
        <begin position="760"/>
        <end position="792"/>
    </location>
</feature>
<dbReference type="SMART" id="SM00248">
    <property type="entry name" value="ANK"/>
    <property type="match status" value="19"/>
</dbReference>
<keyword evidence="1" id="KW-0677">Repeat</keyword>
<dbReference type="Gene3D" id="1.25.40.20">
    <property type="entry name" value="Ankyrin repeat-containing domain"/>
    <property type="match status" value="6"/>
</dbReference>
<feature type="region of interest" description="Disordered" evidence="4">
    <location>
        <begin position="345"/>
        <end position="365"/>
    </location>
</feature>
<dbReference type="PANTHER" id="PTHR24198:SF165">
    <property type="entry name" value="ANKYRIN REPEAT-CONTAINING PROTEIN-RELATED"/>
    <property type="match status" value="1"/>
</dbReference>
<dbReference type="EMBL" id="CP060711">
    <property type="protein sequence ID" value="QNN48011.1"/>
    <property type="molecule type" value="Genomic_DNA"/>
</dbReference>
<dbReference type="PROSITE" id="PS51257">
    <property type="entry name" value="PROKAR_LIPOPROTEIN"/>
    <property type="match status" value="1"/>
</dbReference>
<feature type="repeat" description="ANK" evidence="3">
    <location>
        <begin position="452"/>
        <end position="484"/>
    </location>
</feature>
<feature type="repeat" description="ANK" evidence="3">
    <location>
        <begin position="924"/>
        <end position="956"/>
    </location>
</feature>
<dbReference type="InterPro" id="IPR002110">
    <property type="entry name" value="Ankyrin_rpt"/>
</dbReference>
<dbReference type="InterPro" id="IPR036770">
    <property type="entry name" value="Ankyrin_rpt-contain_sf"/>
</dbReference>
<feature type="transmembrane region" description="Helical" evidence="5">
    <location>
        <begin position="66"/>
        <end position="86"/>
    </location>
</feature>